<dbReference type="InterPro" id="IPR011009">
    <property type="entry name" value="Kinase-like_dom_sf"/>
</dbReference>
<feature type="transmembrane region" description="Helical" evidence="1">
    <location>
        <begin position="140"/>
        <end position="162"/>
    </location>
</feature>
<accession>A0A914DUP0</accession>
<dbReference type="AlphaFoldDB" id="A0A914DUP0"/>
<dbReference type="SUPFAM" id="SSF56112">
    <property type="entry name" value="Protein kinase-like (PK-like)"/>
    <property type="match status" value="1"/>
</dbReference>
<proteinExistence type="predicted"/>
<sequence>MRDIGEDDLRKYDVFSLGVVVLEYFCGMHPYDYILGNSQSRYLNDAVLAEEGELTKWSDEDSVFTENRLIEDNNFREFLSFSLRFIETRATPLELQQTNFYTVYKVPNSRTGVATILKELEIYPEPVIISQRQSTKPLPFLVFGFVLMAIVLFILTAIFLYIPPITECENIGGTCLNNETGCEGADRMIMPFSCSSKQPNAKCCVDAKEKAKIDSQKWQNNCSCERDKISENSVCIDEVPPGTKKLEEELNANFLYLIRTISNFNVCESESPQFNAKRAIGIHISSRLETEKKRAVEKFIYSYLFYIVTEKTPCSTGIEEIIHWEINEHNKPKHRWYANLTTPETILGHPYTSHITIILNSCGSENWGSADIGPL</sequence>
<organism evidence="2 3">
    <name type="scientific">Acrobeloides nanus</name>
    <dbReference type="NCBI Taxonomy" id="290746"/>
    <lineage>
        <taxon>Eukaryota</taxon>
        <taxon>Metazoa</taxon>
        <taxon>Ecdysozoa</taxon>
        <taxon>Nematoda</taxon>
        <taxon>Chromadorea</taxon>
        <taxon>Rhabditida</taxon>
        <taxon>Tylenchina</taxon>
        <taxon>Cephalobomorpha</taxon>
        <taxon>Cephaloboidea</taxon>
        <taxon>Cephalobidae</taxon>
        <taxon>Acrobeloides</taxon>
    </lineage>
</organism>
<keyword evidence="1" id="KW-0812">Transmembrane</keyword>
<dbReference type="WBParaSite" id="ACRNAN_scaffold387.g29303.t1">
    <property type="protein sequence ID" value="ACRNAN_scaffold387.g29303.t1"/>
    <property type="gene ID" value="ACRNAN_scaffold387.g29303"/>
</dbReference>
<keyword evidence="1" id="KW-1133">Transmembrane helix</keyword>
<keyword evidence="2" id="KW-1185">Reference proteome</keyword>
<evidence type="ECO:0000256" key="1">
    <source>
        <dbReference type="SAM" id="Phobius"/>
    </source>
</evidence>
<dbReference type="Proteomes" id="UP000887540">
    <property type="component" value="Unplaced"/>
</dbReference>
<evidence type="ECO:0000313" key="2">
    <source>
        <dbReference type="Proteomes" id="UP000887540"/>
    </source>
</evidence>
<protein>
    <submittedName>
        <fullName evidence="3">Protein kinase domain-containing protein</fullName>
    </submittedName>
</protein>
<evidence type="ECO:0000313" key="3">
    <source>
        <dbReference type="WBParaSite" id="ACRNAN_scaffold387.g29303.t1"/>
    </source>
</evidence>
<reference evidence="3" key="1">
    <citation type="submission" date="2022-11" db="UniProtKB">
        <authorList>
            <consortium name="WormBaseParasite"/>
        </authorList>
    </citation>
    <scope>IDENTIFICATION</scope>
</reference>
<keyword evidence="1" id="KW-0472">Membrane</keyword>
<name>A0A914DUP0_9BILA</name>